<evidence type="ECO:0000256" key="5">
    <source>
        <dbReference type="ARBA" id="ARBA00023244"/>
    </source>
</evidence>
<organism evidence="6 7">
    <name type="scientific">Clostridium scatologenes</name>
    <dbReference type="NCBI Taxonomy" id="1548"/>
    <lineage>
        <taxon>Bacteria</taxon>
        <taxon>Bacillati</taxon>
        <taxon>Bacillota</taxon>
        <taxon>Clostridia</taxon>
        <taxon>Eubacteriales</taxon>
        <taxon>Clostridiaceae</taxon>
        <taxon>Clostridium</taxon>
    </lineage>
</organism>
<dbReference type="Pfam" id="PF13241">
    <property type="entry name" value="NAD_binding_7"/>
    <property type="match status" value="1"/>
</dbReference>
<proteinExistence type="predicted"/>
<keyword evidence="3" id="KW-0560">Oxidoreductase</keyword>
<protein>
    <recommendedName>
        <fullName evidence="2">precorrin-2 dehydrogenase</fullName>
        <ecNumber evidence="2">1.3.1.76</ecNumber>
    </recommendedName>
</protein>
<evidence type="ECO:0000256" key="3">
    <source>
        <dbReference type="ARBA" id="ARBA00023002"/>
    </source>
</evidence>
<dbReference type="PANTHER" id="PTHR35330">
    <property type="entry name" value="SIROHEME BIOSYNTHESIS PROTEIN MET8"/>
    <property type="match status" value="1"/>
</dbReference>
<sequence>MYENNKEDILCGGIKYTMLSLMSNKIKVLIVGGGNAAFIKAKTFIKKGCLVSIVAKDFNDEFRELKNYNNLKIIKSEYKREYIECNHLVIIATNSEKINFQIRSHCRESYKLYIDCTSPEDGLCVTPCQRNTKNIFLGVNTYSGNPRASVYLADKMIKECEVKYDKFIEFTSDLRKRLGNRSIKKEMMKFVCSEDFYFFYEKGKEDIVLNMFYMDEYTDNRMVIDFETKNCNS</sequence>
<dbReference type="SUPFAM" id="SSF51735">
    <property type="entry name" value="NAD(P)-binding Rossmann-fold domains"/>
    <property type="match status" value="1"/>
</dbReference>
<dbReference type="Gene3D" id="3.40.50.720">
    <property type="entry name" value="NAD(P)-binding Rossmann-like Domain"/>
    <property type="match status" value="1"/>
</dbReference>
<dbReference type="RefSeq" id="WP_029160169.1">
    <property type="nucleotide sequence ID" value="NZ_CP009933.1"/>
</dbReference>
<keyword evidence="7" id="KW-1185">Reference proteome</keyword>
<keyword evidence="4" id="KW-0520">NAD</keyword>
<keyword evidence="5" id="KW-0627">Porphyrin biosynthesis</keyword>
<evidence type="ECO:0000313" key="6">
    <source>
        <dbReference type="EMBL" id="AKA72184.1"/>
    </source>
</evidence>
<dbReference type="NCBIfam" id="NF004045">
    <property type="entry name" value="PRK05562.1"/>
    <property type="match status" value="1"/>
</dbReference>
<dbReference type="GO" id="GO:0043115">
    <property type="term" value="F:precorrin-2 dehydrogenase activity"/>
    <property type="evidence" value="ECO:0007669"/>
    <property type="project" value="UniProtKB-EC"/>
</dbReference>
<dbReference type="KEGG" id="csq:CSCA_5059"/>
<evidence type="ECO:0000256" key="1">
    <source>
        <dbReference type="ARBA" id="ARBA00005010"/>
    </source>
</evidence>
<dbReference type="EC" id="1.3.1.76" evidence="2"/>
<accession>A0A0E3MBV1</accession>
<dbReference type="EMBL" id="CP009933">
    <property type="protein sequence ID" value="AKA72184.1"/>
    <property type="molecule type" value="Genomic_DNA"/>
</dbReference>
<name>A0A0E3MBV1_CLOSL</name>
<dbReference type="GO" id="GO:0004325">
    <property type="term" value="F:ferrochelatase activity"/>
    <property type="evidence" value="ECO:0007669"/>
    <property type="project" value="InterPro"/>
</dbReference>
<dbReference type="InterPro" id="IPR028161">
    <property type="entry name" value="Met8-like"/>
</dbReference>
<evidence type="ECO:0000256" key="4">
    <source>
        <dbReference type="ARBA" id="ARBA00023027"/>
    </source>
</evidence>
<dbReference type="GO" id="GO:0019354">
    <property type="term" value="P:siroheme biosynthetic process"/>
    <property type="evidence" value="ECO:0007669"/>
    <property type="project" value="UniProtKB-UniPathway"/>
</dbReference>
<dbReference type="AlphaFoldDB" id="A0A0E3MBV1"/>
<dbReference type="UniPathway" id="UPA00262">
    <property type="reaction ID" value="UER00222"/>
</dbReference>
<dbReference type="HOGENOM" id="CLU_011276_8_4_9"/>
<comment type="pathway">
    <text evidence="1">Porphyrin-containing compound metabolism; siroheme biosynthesis; sirohydrochlorin from precorrin-2: step 1/1.</text>
</comment>
<dbReference type="PANTHER" id="PTHR35330:SF1">
    <property type="entry name" value="SIROHEME BIOSYNTHESIS PROTEIN MET8"/>
    <property type="match status" value="1"/>
</dbReference>
<dbReference type="InterPro" id="IPR036291">
    <property type="entry name" value="NAD(P)-bd_dom_sf"/>
</dbReference>
<evidence type="ECO:0000313" key="7">
    <source>
        <dbReference type="Proteomes" id="UP000033115"/>
    </source>
</evidence>
<dbReference type="Proteomes" id="UP000033115">
    <property type="component" value="Chromosome"/>
</dbReference>
<reference evidence="6 7" key="1">
    <citation type="journal article" date="2015" name="J. Biotechnol.">
        <title>Complete genome sequence of a malodorant-producing acetogen, Clostridium scatologenes ATCC 25775(T).</title>
        <authorList>
            <person name="Zhu Z."/>
            <person name="Guo T."/>
            <person name="Zheng H."/>
            <person name="Song T."/>
            <person name="Ouyang P."/>
            <person name="Xie J."/>
        </authorList>
    </citation>
    <scope>NUCLEOTIDE SEQUENCE [LARGE SCALE GENOMIC DNA]</scope>
    <source>
        <strain evidence="6 7">ATCC 25775</strain>
    </source>
</reference>
<gene>
    <name evidence="6" type="ORF">CSCA_5059</name>
</gene>
<dbReference type="STRING" id="1548.CSCA_5059"/>
<evidence type="ECO:0000256" key="2">
    <source>
        <dbReference type="ARBA" id="ARBA00012400"/>
    </source>
</evidence>